<dbReference type="KEGG" id="satk:SA2016_2943"/>
<dbReference type="InterPro" id="IPR029063">
    <property type="entry name" value="SAM-dependent_MTases_sf"/>
</dbReference>
<gene>
    <name evidence="2" type="ORF">SA2016_2943</name>
</gene>
<evidence type="ECO:0000259" key="1">
    <source>
        <dbReference type="Pfam" id="PF13649"/>
    </source>
</evidence>
<dbReference type="CDD" id="cd02440">
    <property type="entry name" value="AdoMet_MTases"/>
    <property type="match status" value="1"/>
</dbReference>
<sequence length="260" mass="27335">MPLADSIRLVSRVAILSGRVPRSPSTAWERFWAGIAEGTLPEDVLWEGDPRSEATEHVARGIDHLDTSLPVVDVGCGSGWLSAALAGAFPRVLGLDASAAAVDLAGRHHGEPGRIDFLTADATDPETSERLHGQLGDANAVVRGVLHVLTPAKQRALAAGLRTLVGTRGRVYLVETNVPGNGLGYLRALGASGESIPAPLAQAIRTLPQPGHFGPAERARAFPEEQWRLETEGSTALALALPADGSHLRVPAYWAVASAR</sequence>
<dbReference type="SUPFAM" id="SSF53335">
    <property type="entry name" value="S-adenosyl-L-methionine-dependent methyltransferases"/>
    <property type="match status" value="1"/>
</dbReference>
<dbReference type="GO" id="GO:0008168">
    <property type="term" value="F:methyltransferase activity"/>
    <property type="evidence" value="ECO:0007669"/>
    <property type="project" value="UniProtKB-KW"/>
</dbReference>
<reference evidence="2 3" key="1">
    <citation type="submission" date="2016-02" db="EMBL/GenBank/DDBJ databases">
        <title>Complete genome of Sinomonas atrocyanea KCTC 3377.</title>
        <authorList>
            <person name="Kim K.M."/>
        </authorList>
    </citation>
    <scope>NUCLEOTIDE SEQUENCE [LARGE SCALE GENOMIC DNA]</scope>
    <source>
        <strain evidence="2 3">KCTC 3377</strain>
    </source>
</reference>
<dbReference type="Proteomes" id="UP000070134">
    <property type="component" value="Chromosome"/>
</dbReference>
<dbReference type="Pfam" id="PF13649">
    <property type="entry name" value="Methyltransf_25"/>
    <property type="match status" value="1"/>
</dbReference>
<dbReference type="STRING" id="37927.SA2016_2943"/>
<keyword evidence="2" id="KW-0808">Transferase</keyword>
<keyword evidence="3" id="KW-1185">Reference proteome</keyword>
<dbReference type="Gene3D" id="3.40.50.150">
    <property type="entry name" value="Vaccinia Virus protein VP39"/>
    <property type="match status" value="1"/>
</dbReference>
<dbReference type="InterPro" id="IPR041698">
    <property type="entry name" value="Methyltransf_25"/>
</dbReference>
<proteinExistence type="predicted"/>
<keyword evidence="2" id="KW-0489">Methyltransferase</keyword>
<feature type="domain" description="Methyltransferase" evidence="1">
    <location>
        <begin position="71"/>
        <end position="163"/>
    </location>
</feature>
<dbReference type="EMBL" id="CP014518">
    <property type="protein sequence ID" value="AMM33608.1"/>
    <property type="molecule type" value="Genomic_DNA"/>
</dbReference>
<organism evidence="2 3">
    <name type="scientific">Sinomonas atrocyanea</name>
    <dbReference type="NCBI Taxonomy" id="37927"/>
    <lineage>
        <taxon>Bacteria</taxon>
        <taxon>Bacillati</taxon>
        <taxon>Actinomycetota</taxon>
        <taxon>Actinomycetes</taxon>
        <taxon>Micrococcales</taxon>
        <taxon>Micrococcaceae</taxon>
        <taxon>Sinomonas</taxon>
    </lineage>
</organism>
<accession>A0A127A2B2</accession>
<dbReference type="RefSeq" id="WP_066499369.1">
    <property type="nucleotide sequence ID" value="NZ_BJMO01000008.1"/>
</dbReference>
<dbReference type="OrthoDB" id="495703at2"/>
<evidence type="ECO:0000313" key="3">
    <source>
        <dbReference type="Proteomes" id="UP000070134"/>
    </source>
</evidence>
<dbReference type="GO" id="GO:0032259">
    <property type="term" value="P:methylation"/>
    <property type="evidence" value="ECO:0007669"/>
    <property type="project" value="UniProtKB-KW"/>
</dbReference>
<dbReference type="AlphaFoldDB" id="A0A127A2B2"/>
<evidence type="ECO:0000313" key="2">
    <source>
        <dbReference type="EMBL" id="AMM33608.1"/>
    </source>
</evidence>
<protein>
    <submittedName>
        <fullName evidence="2">Methyltransferase type 12</fullName>
    </submittedName>
</protein>
<name>A0A127A2B2_9MICC</name>